<evidence type="ECO:0000313" key="1">
    <source>
        <dbReference type="EMBL" id="VIO70743.1"/>
    </source>
</evidence>
<dbReference type="AlphaFoldDB" id="A0A508T751"/>
<organism evidence="1 2">
    <name type="scientific">Bradyrhizobium ivorense</name>
    <dbReference type="NCBI Taxonomy" id="2511166"/>
    <lineage>
        <taxon>Bacteria</taxon>
        <taxon>Pseudomonadati</taxon>
        <taxon>Pseudomonadota</taxon>
        <taxon>Alphaproteobacteria</taxon>
        <taxon>Hyphomicrobiales</taxon>
        <taxon>Nitrobacteraceae</taxon>
        <taxon>Bradyrhizobium</taxon>
    </lineage>
</organism>
<reference evidence="1" key="1">
    <citation type="submission" date="2019-02" db="EMBL/GenBank/DDBJ databases">
        <authorList>
            <person name="Pothier F.J."/>
        </authorList>
    </citation>
    <scope>NUCLEOTIDE SEQUENCE</scope>
    <source>
        <strain evidence="1">CI-1B</strain>
    </source>
</reference>
<comment type="caution">
    <text evidence="1">The sequence shown here is derived from an EMBL/GenBank/DDBJ whole genome shotgun (WGS) entry which is preliminary data.</text>
</comment>
<evidence type="ECO:0000313" key="2">
    <source>
        <dbReference type="Proteomes" id="UP000328092"/>
    </source>
</evidence>
<proteinExistence type="predicted"/>
<protein>
    <submittedName>
        <fullName evidence="1">Uncharacterized protein</fullName>
    </submittedName>
</protein>
<dbReference type="EMBL" id="CAADFC020000012">
    <property type="protein sequence ID" value="VIO70743.1"/>
    <property type="molecule type" value="Genomic_DNA"/>
</dbReference>
<sequence>MTSWKPPNLGASLRCTTPVSGWVVVGEGWAGQAAFQVAHSIAFNLGTALPASSDAGAAVVAVDELIVIAHQRVGRISREA</sequence>
<dbReference type="Proteomes" id="UP000328092">
    <property type="component" value="Unassembled WGS sequence"/>
</dbReference>
<name>A0A508T751_9BRAD</name>
<keyword evidence="2" id="KW-1185">Reference proteome</keyword>
<gene>
    <name evidence="1" type="ORF">CI1B_33800</name>
</gene>
<accession>A0A508T751</accession>